<protein>
    <submittedName>
        <fullName evidence="1">Uncharacterized protein</fullName>
    </submittedName>
</protein>
<keyword evidence="2" id="KW-1185">Reference proteome</keyword>
<organism evidence="1 2">
    <name type="scientific">Schizopora paradoxa</name>
    <dbReference type="NCBI Taxonomy" id="27342"/>
    <lineage>
        <taxon>Eukaryota</taxon>
        <taxon>Fungi</taxon>
        <taxon>Dikarya</taxon>
        <taxon>Basidiomycota</taxon>
        <taxon>Agaricomycotina</taxon>
        <taxon>Agaricomycetes</taxon>
        <taxon>Hymenochaetales</taxon>
        <taxon>Schizoporaceae</taxon>
        <taxon>Schizopora</taxon>
    </lineage>
</organism>
<sequence>MSPYCTPEARSRDLIQVRRESPLSSRHRDYPRRFLRLLLPSSVDVQFRTSRRGHRHKSHQSLNDVLGGLIGGIDPAPSRSISLPITNNDDDIQIPLLEDEYIQSIFVAHCDRLTKPIILISCKRQVSLETCFSMSRSVSSQIHEQHFETKVKMQSA</sequence>
<dbReference type="AlphaFoldDB" id="A0A0H2R639"/>
<accession>A0A0H2R639</accession>
<reference evidence="1 2" key="1">
    <citation type="submission" date="2015-04" db="EMBL/GenBank/DDBJ databases">
        <title>Complete genome sequence of Schizopora paradoxa KUC8140, a cosmopolitan wood degrader in East Asia.</title>
        <authorList>
            <consortium name="DOE Joint Genome Institute"/>
            <person name="Min B."/>
            <person name="Park H."/>
            <person name="Jang Y."/>
            <person name="Kim J.-J."/>
            <person name="Kim K.H."/>
            <person name="Pangilinan J."/>
            <person name="Lipzen A."/>
            <person name="Riley R."/>
            <person name="Grigoriev I.V."/>
            <person name="Spatafora J.W."/>
            <person name="Choi I.-G."/>
        </authorList>
    </citation>
    <scope>NUCLEOTIDE SEQUENCE [LARGE SCALE GENOMIC DNA]</scope>
    <source>
        <strain evidence="1 2">KUC8140</strain>
    </source>
</reference>
<dbReference type="EMBL" id="KQ086406">
    <property type="protein sequence ID" value="KLO04908.1"/>
    <property type="molecule type" value="Genomic_DNA"/>
</dbReference>
<evidence type="ECO:0000313" key="1">
    <source>
        <dbReference type="EMBL" id="KLO04908.1"/>
    </source>
</evidence>
<gene>
    <name evidence="1" type="ORF">SCHPADRAFT_742765</name>
</gene>
<dbReference type="Proteomes" id="UP000053477">
    <property type="component" value="Unassembled WGS sequence"/>
</dbReference>
<evidence type="ECO:0000313" key="2">
    <source>
        <dbReference type="Proteomes" id="UP000053477"/>
    </source>
</evidence>
<proteinExistence type="predicted"/>
<dbReference type="InParanoid" id="A0A0H2R639"/>
<name>A0A0H2R639_9AGAM</name>